<comment type="caution">
    <text evidence="1">The sequence shown here is derived from an EMBL/GenBank/DDBJ whole genome shotgun (WGS) entry which is preliminary data.</text>
</comment>
<reference evidence="1 2" key="1">
    <citation type="journal article" date="2015" name="Stand. Genomic Sci.">
        <title>Genomic Encyclopedia of Bacterial and Archaeal Type Strains, Phase III: the genomes of soil and plant-associated and newly described type strains.</title>
        <authorList>
            <person name="Whitman W.B."/>
            <person name="Woyke T."/>
            <person name="Klenk H.P."/>
            <person name="Zhou Y."/>
            <person name="Lilburn T.G."/>
            <person name="Beck B.J."/>
            <person name="De Vos P."/>
            <person name="Vandamme P."/>
            <person name="Eisen J.A."/>
            <person name="Garrity G."/>
            <person name="Hugenholtz P."/>
            <person name="Kyrpides N.C."/>
        </authorList>
    </citation>
    <scope>NUCLEOTIDE SEQUENCE [LARGE SCALE GENOMIC DNA]</scope>
    <source>
        <strain evidence="1 2">CGMCC 1.10124</strain>
    </source>
</reference>
<evidence type="ECO:0000313" key="1">
    <source>
        <dbReference type="EMBL" id="RMB23926.1"/>
    </source>
</evidence>
<dbReference type="GeneID" id="38470244"/>
<proteinExistence type="predicted"/>
<organism evidence="1 2">
    <name type="scientific">Haloplanus aerogenes</name>
    <dbReference type="NCBI Taxonomy" id="660522"/>
    <lineage>
        <taxon>Archaea</taxon>
        <taxon>Methanobacteriati</taxon>
        <taxon>Methanobacteriota</taxon>
        <taxon>Stenosarchaea group</taxon>
        <taxon>Halobacteria</taxon>
        <taxon>Halobacteriales</taxon>
        <taxon>Haloferacaceae</taxon>
        <taxon>Haloplanus</taxon>
    </lineage>
</organism>
<protein>
    <submittedName>
        <fullName evidence="1">Uncharacterized protein DUF867</fullName>
    </submittedName>
</protein>
<dbReference type="RefSeq" id="WP_199722680.1">
    <property type="nucleotide sequence ID" value="NZ_CP034145.1"/>
</dbReference>
<name>A0A3M0DX69_9EURY</name>
<gene>
    <name evidence="1" type="ORF">ATH50_1156</name>
</gene>
<accession>A0A3M0DX69</accession>
<evidence type="ECO:0000313" key="2">
    <source>
        <dbReference type="Proteomes" id="UP000277326"/>
    </source>
</evidence>
<dbReference type="Proteomes" id="UP000277326">
    <property type="component" value="Unassembled WGS sequence"/>
</dbReference>
<dbReference type="AlphaFoldDB" id="A0A3M0DX69"/>
<dbReference type="Gene3D" id="3.40.630.100">
    <property type="entry name" value="Poly-gamma-glutamate hydrolase, zinc-binding motif"/>
    <property type="match status" value="1"/>
</dbReference>
<dbReference type="Pfam" id="PF05908">
    <property type="entry name" value="Gamma_PGA_hydro"/>
    <property type="match status" value="1"/>
</dbReference>
<dbReference type="InterPro" id="IPR008585">
    <property type="entry name" value="Gamma_PGA_hydro"/>
</dbReference>
<dbReference type="InterPro" id="IPR038128">
    <property type="entry name" value="Gamma_PGA_hydro_sf"/>
</dbReference>
<dbReference type="OrthoDB" id="305888at2157"/>
<dbReference type="EMBL" id="REFS01000002">
    <property type="protein sequence ID" value="RMB23926.1"/>
    <property type="molecule type" value="Genomic_DNA"/>
</dbReference>
<sequence length="274" mass="29319">MVRMTVSDAVVDGGMCRLPRDAAAAVGVTDGQQVRLRYDGDPAVFTVAVHDDEAGAVSAAGRDRLGATTDRFRVDADPNVVHPTLDRETAAETGEFVERLIDGDSGIVALAPHGGYIEHGTDRQVTRLSSRLGATGWYCAGWWPGGGAYRRWHVTSTRIDPRSFPELEGIEDVGFDTTVGFHGWRNDYLGIGGTASLELRTAIRDELEAAVDGAFAVRLATDPARNGTATDNVVNWLTDAGTGGVQLEQPLVARTEYRDAVVDAVADVLARRIA</sequence>